<dbReference type="PANTHER" id="PTHR42934">
    <property type="entry name" value="GLYCOLATE OXIDASE SUBUNIT GLCD"/>
    <property type="match status" value="1"/>
</dbReference>
<dbReference type="InterPro" id="IPR051914">
    <property type="entry name" value="FAD-linked_OxidoTrans_Type4"/>
</dbReference>
<evidence type="ECO:0000313" key="6">
    <source>
        <dbReference type="EMBL" id="KRK48418.1"/>
    </source>
</evidence>
<dbReference type="EMBL" id="AZCX01000003">
    <property type="protein sequence ID" value="KRK48418.1"/>
    <property type="molecule type" value="Genomic_DNA"/>
</dbReference>
<keyword evidence="3" id="KW-0274">FAD</keyword>
<dbReference type="InterPro" id="IPR006094">
    <property type="entry name" value="Oxid_FAD_bind_N"/>
</dbReference>
<accession>A0A0R1HY35</accession>
<dbReference type="RefSeq" id="WP_054660190.1">
    <property type="nucleotide sequence ID" value="NZ_AZCX01000003.1"/>
</dbReference>
<dbReference type="InterPro" id="IPR036318">
    <property type="entry name" value="FAD-bd_PCMH-like_sf"/>
</dbReference>
<gene>
    <name evidence="6" type="ORF">FC96_GL001520</name>
</gene>
<dbReference type="Pfam" id="PF01565">
    <property type="entry name" value="FAD_binding_4"/>
    <property type="match status" value="1"/>
</dbReference>
<dbReference type="InterPro" id="IPR016164">
    <property type="entry name" value="FAD-linked_Oxase-like_C"/>
</dbReference>
<name>A0A0R1HY35_9LACO</name>
<dbReference type="SUPFAM" id="SSF55103">
    <property type="entry name" value="FAD-linked oxidases, C-terminal domain"/>
    <property type="match status" value="1"/>
</dbReference>
<evidence type="ECO:0000256" key="4">
    <source>
        <dbReference type="ARBA" id="ARBA00023002"/>
    </source>
</evidence>
<comment type="cofactor">
    <cofactor evidence="1">
        <name>FAD</name>
        <dbReference type="ChEBI" id="CHEBI:57692"/>
    </cofactor>
</comment>
<evidence type="ECO:0000313" key="7">
    <source>
        <dbReference type="Proteomes" id="UP000050911"/>
    </source>
</evidence>
<comment type="caution">
    <text evidence="6">The sequence shown here is derived from an EMBL/GenBank/DDBJ whole genome shotgun (WGS) entry which is preliminary data.</text>
</comment>
<protein>
    <submittedName>
        <fullName evidence="6">FAD FMN-containing dehydrogenase</fullName>
    </submittedName>
</protein>
<dbReference type="PANTHER" id="PTHR42934:SF2">
    <property type="entry name" value="GLYCOLATE OXIDASE SUBUNIT GLCD"/>
    <property type="match status" value="1"/>
</dbReference>
<evidence type="ECO:0000256" key="2">
    <source>
        <dbReference type="ARBA" id="ARBA00022630"/>
    </source>
</evidence>
<dbReference type="OrthoDB" id="9767256at2"/>
<dbReference type="Pfam" id="PF02913">
    <property type="entry name" value="FAD-oxidase_C"/>
    <property type="match status" value="1"/>
</dbReference>
<dbReference type="AlphaFoldDB" id="A0A0R1HY35"/>
<keyword evidence="2" id="KW-0285">Flavoprotein</keyword>
<evidence type="ECO:0000256" key="3">
    <source>
        <dbReference type="ARBA" id="ARBA00022827"/>
    </source>
</evidence>
<dbReference type="STRING" id="1302272.FC96_GL001520"/>
<keyword evidence="7" id="KW-1185">Reference proteome</keyword>
<evidence type="ECO:0000259" key="5">
    <source>
        <dbReference type="PROSITE" id="PS51387"/>
    </source>
</evidence>
<dbReference type="Gene3D" id="3.30.465.10">
    <property type="match status" value="1"/>
</dbReference>
<dbReference type="InterPro" id="IPR016169">
    <property type="entry name" value="FAD-bd_PCMH_sub2"/>
</dbReference>
<dbReference type="InterPro" id="IPR016171">
    <property type="entry name" value="Vanillyl_alc_oxidase_C-sub2"/>
</dbReference>
<organism evidence="6 7">
    <name type="scientific">Secundilactobacillus kimchicus JCM 15530</name>
    <dbReference type="NCBI Taxonomy" id="1302272"/>
    <lineage>
        <taxon>Bacteria</taxon>
        <taxon>Bacillati</taxon>
        <taxon>Bacillota</taxon>
        <taxon>Bacilli</taxon>
        <taxon>Lactobacillales</taxon>
        <taxon>Lactobacillaceae</taxon>
        <taxon>Secundilactobacillus</taxon>
    </lineage>
</organism>
<dbReference type="GO" id="GO:0071949">
    <property type="term" value="F:FAD binding"/>
    <property type="evidence" value="ECO:0007669"/>
    <property type="project" value="InterPro"/>
</dbReference>
<dbReference type="GO" id="GO:0016491">
    <property type="term" value="F:oxidoreductase activity"/>
    <property type="evidence" value="ECO:0007669"/>
    <property type="project" value="UniProtKB-KW"/>
</dbReference>
<dbReference type="InterPro" id="IPR016166">
    <property type="entry name" value="FAD-bd_PCMH"/>
</dbReference>
<dbReference type="Gene3D" id="1.10.45.10">
    <property type="entry name" value="Vanillyl-alcohol Oxidase, Chain A, domain 4"/>
    <property type="match status" value="1"/>
</dbReference>
<evidence type="ECO:0000256" key="1">
    <source>
        <dbReference type="ARBA" id="ARBA00001974"/>
    </source>
</evidence>
<dbReference type="SUPFAM" id="SSF56176">
    <property type="entry name" value="FAD-binding/transporter-associated domain-like"/>
    <property type="match status" value="1"/>
</dbReference>
<reference evidence="6 7" key="1">
    <citation type="journal article" date="2015" name="Genome Announc.">
        <title>Expanding the biotechnology potential of lactobacilli through comparative genomics of 213 strains and associated genera.</title>
        <authorList>
            <person name="Sun Z."/>
            <person name="Harris H.M."/>
            <person name="McCann A."/>
            <person name="Guo C."/>
            <person name="Argimon S."/>
            <person name="Zhang W."/>
            <person name="Yang X."/>
            <person name="Jeffery I.B."/>
            <person name="Cooney J.C."/>
            <person name="Kagawa T.F."/>
            <person name="Liu W."/>
            <person name="Song Y."/>
            <person name="Salvetti E."/>
            <person name="Wrobel A."/>
            <person name="Rasinkangas P."/>
            <person name="Parkhill J."/>
            <person name="Rea M.C."/>
            <person name="O'Sullivan O."/>
            <person name="Ritari J."/>
            <person name="Douillard F.P."/>
            <person name="Paul Ross R."/>
            <person name="Yang R."/>
            <person name="Briner A.E."/>
            <person name="Felis G.E."/>
            <person name="de Vos W.M."/>
            <person name="Barrangou R."/>
            <person name="Klaenhammer T.R."/>
            <person name="Caufield P.W."/>
            <person name="Cui Y."/>
            <person name="Zhang H."/>
            <person name="O'Toole P.W."/>
        </authorList>
    </citation>
    <scope>NUCLEOTIDE SEQUENCE [LARGE SCALE GENOMIC DNA]</scope>
    <source>
        <strain evidence="6 7">JCM 15530</strain>
    </source>
</reference>
<dbReference type="Proteomes" id="UP000050911">
    <property type="component" value="Unassembled WGS sequence"/>
</dbReference>
<dbReference type="PATRIC" id="fig|1302272.5.peg.1537"/>
<proteinExistence type="predicted"/>
<feature type="domain" description="FAD-binding PCMH-type" evidence="5">
    <location>
        <begin position="38"/>
        <end position="217"/>
    </location>
</feature>
<keyword evidence="4" id="KW-0560">Oxidoreductase</keyword>
<dbReference type="InterPro" id="IPR004113">
    <property type="entry name" value="FAD-bd_oxidored_4_C"/>
</dbReference>
<dbReference type="Gene3D" id="3.30.70.2740">
    <property type="match status" value="1"/>
</dbReference>
<sequence>MTLESQSIHLELPTGTVKTDVETRTQFGRNVYTQEVITTNTPLAVVFAKSVADVQATARYANQHHIPLTVWGAGTSIVNSSAGLTDGIVLDLSGLNHIININIPNQYAVVEAGVLNGDLDQAARKQGYFFAPDPGSKPISSIGGNIATNAGGMSSLKYGTTKQSVIGLQVVLADGSLINIGSHTFKDNVGYNLTDLFVGSEGTLGIIVTATVRLLPVPFGNPITGLATFIDMAALSKAVQKISGSGLYPAMLEALNDTSIEALDQLEHIELAKDGAKALLIFQLDVAPVGALDALKQLLTESGARQINVTDDPVYATKIIKIRQDYYQAEAAYGRLVVEDIAVPLSKLPDLAAFVETLQFTTPVKVFLGGHAGDGNFHPNIAIPKDVTSIPEDVEAAIHKIFDFALSVDGTISAEHGIGEIKHAWITPKLGADVVAIQKKIKADFDPNGILNPGRKI</sequence>
<dbReference type="PROSITE" id="PS51387">
    <property type="entry name" value="FAD_PCMH"/>
    <property type="match status" value="1"/>
</dbReference>